<gene>
    <name evidence="9" type="ORF">GCM10009745_62170</name>
</gene>
<evidence type="ECO:0000256" key="7">
    <source>
        <dbReference type="RuleBase" id="RU363032"/>
    </source>
</evidence>
<dbReference type="PANTHER" id="PTHR43744:SF8">
    <property type="entry name" value="SN-GLYCEROL-3-PHOSPHATE TRANSPORT SYSTEM PERMEASE PROTEIN UGPE"/>
    <property type="match status" value="1"/>
</dbReference>
<keyword evidence="6 7" id="KW-0472">Membrane</keyword>
<keyword evidence="4 7" id="KW-0812">Transmembrane</keyword>
<feature type="transmembrane region" description="Helical" evidence="7">
    <location>
        <begin position="7"/>
        <end position="28"/>
    </location>
</feature>
<dbReference type="PROSITE" id="PS50928">
    <property type="entry name" value="ABC_TM1"/>
    <property type="match status" value="1"/>
</dbReference>
<evidence type="ECO:0000256" key="2">
    <source>
        <dbReference type="ARBA" id="ARBA00022448"/>
    </source>
</evidence>
<feature type="transmembrane region" description="Helical" evidence="7">
    <location>
        <begin position="179"/>
        <end position="204"/>
    </location>
</feature>
<dbReference type="InterPro" id="IPR000515">
    <property type="entry name" value="MetI-like"/>
</dbReference>
<feature type="domain" description="ABC transmembrane type-1" evidence="8">
    <location>
        <begin position="68"/>
        <end position="259"/>
    </location>
</feature>
<dbReference type="RefSeq" id="WP_344159710.1">
    <property type="nucleotide sequence ID" value="NZ_BAAANF010000020.1"/>
</dbReference>
<evidence type="ECO:0000313" key="10">
    <source>
        <dbReference type="Proteomes" id="UP001500280"/>
    </source>
</evidence>
<dbReference type="Gene3D" id="1.10.3720.10">
    <property type="entry name" value="MetI-like"/>
    <property type="match status" value="1"/>
</dbReference>
<evidence type="ECO:0000313" key="9">
    <source>
        <dbReference type="EMBL" id="GAA1705922.1"/>
    </source>
</evidence>
<comment type="subcellular location">
    <subcellularLocation>
        <location evidence="1 7">Cell membrane</location>
        <topology evidence="1 7">Multi-pass membrane protein</topology>
    </subcellularLocation>
</comment>
<evidence type="ECO:0000256" key="6">
    <source>
        <dbReference type="ARBA" id="ARBA00023136"/>
    </source>
</evidence>
<comment type="similarity">
    <text evidence="7">Belongs to the binding-protein-dependent transport system permease family.</text>
</comment>
<dbReference type="EMBL" id="BAAANF010000020">
    <property type="protein sequence ID" value="GAA1705922.1"/>
    <property type="molecule type" value="Genomic_DNA"/>
</dbReference>
<feature type="transmembrane region" description="Helical" evidence="7">
    <location>
        <begin position="240"/>
        <end position="259"/>
    </location>
</feature>
<dbReference type="InterPro" id="IPR035906">
    <property type="entry name" value="MetI-like_sf"/>
</dbReference>
<proteinExistence type="inferred from homology"/>
<dbReference type="SUPFAM" id="SSF161098">
    <property type="entry name" value="MetI-like"/>
    <property type="match status" value="1"/>
</dbReference>
<dbReference type="PANTHER" id="PTHR43744">
    <property type="entry name" value="ABC TRANSPORTER PERMEASE PROTEIN MG189-RELATED-RELATED"/>
    <property type="match status" value="1"/>
</dbReference>
<keyword evidence="5 7" id="KW-1133">Transmembrane helix</keyword>
<feature type="transmembrane region" description="Helical" evidence="7">
    <location>
        <begin position="72"/>
        <end position="93"/>
    </location>
</feature>
<dbReference type="CDD" id="cd06261">
    <property type="entry name" value="TM_PBP2"/>
    <property type="match status" value="1"/>
</dbReference>
<accession>A0ABN2IIX2</accession>
<keyword evidence="3" id="KW-1003">Cell membrane</keyword>
<evidence type="ECO:0000256" key="5">
    <source>
        <dbReference type="ARBA" id="ARBA00022989"/>
    </source>
</evidence>
<reference evidence="9 10" key="1">
    <citation type="journal article" date="2019" name="Int. J. Syst. Evol. Microbiol.">
        <title>The Global Catalogue of Microorganisms (GCM) 10K type strain sequencing project: providing services to taxonomists for standard genome sequencing and annotation.</title>
        <authorList>
            <consortium name="The Broad Institute Genomics Platform"/>
            <consortium name="The Broad Institute Genome Sequencing Center for Infectious Disease"/>
            <person name="Wu L."/>
            <person name="Ma J."/>
        </authorList>
    </citation>
    <scope>NUCLEOTIDE SEQUENCE [LARGE SCALE GENOMIC DNA]</scope>
    <source>
        <strain evidence="9 10">JCM 14307</strain>
    </source>
</reference>
<feature type="transmembrane region" description="Helical" evidence="7">
    <location>
        <begin position="105"/>
        <end position="127"/>
    </location>
</feature>
<feature type="transmembrane region" description="Helical" evidence="7">
    <location>
        <begin position="139"/>
        <end position="158"/>
    </location>
</feature>
<dbReference type="Pfam" id="PF00528">
    <property type="entry name" value="BPD_transp_1"/>
    <property type="match status" value="1"/>
</dbReference>
<name>A0ABN2IIX2_9ACTN</name>
<protein>
    <submittedName>
        <fullName evidence="9">Carbohydrate ABC transporter permease</fullName>
    </submittedName>
</protein>
<evidence type="ECO:0000256" key="4">
    <source>
        <dbReference type="ARBA" id="ARBA00022692"/>
    </source>
</evidence>
<evidence type="ECO:0000259" key="8">
    <source>
        <dbReference type="PROSITE" id="PS50928"/>
    </source>
</evidence>
<keyword evidence="10" id="KW-1185">Reference proteome</keyword>
<evidence type="ECO:0000256" key="3">
    <source>
        <dbReference type="ARBA" id="ARBA00022475"/>
    </source>
</evidence>
<comment type="caution">
    <text evidence="9">The sequence shown here is derived from an EMBL/GenBank/DDBJ whole genome shotgun (WGS) entry which is preliminary data.</text>
</comment>
<keyword evidence="2 7" id="KW-0813">Transport</keyword>
<evidence type="ECO:0000256" key="1">
    <source>
        <dbReference type="ARBA" id="ARBA00004651"/>
    </source>
</evidence>
<dbReference type="Proteomes" id="UP001500280">
    <property type="component" value="Unassembled WGS sequence"/>
</dbReference>
<sequence>MTRTYRWALSITALAVVLVLISPIFWLVSSSLKSPAEMASFPPTWWPSAPRFENYTEAVNSVNFLGAARNSLTIAFISTTLTTLSSAWVGFGFARLTAPGKKQLFVVLLATMMLPGIVTLVPTYLIFAKLHLVNTYWPWVAWGLGGSAFLIFLFRQFFAGIPREMEEAAIVDGCGYVGIFWRIFLPQSWPVIAASVILSFTHAWGDFVGPAMFLNQDSTTLAVAMATGYVNDKGLPMNNLVAAGAVLYVLPVLVLFMVMQRRFVSGFATSGIKG</sequence>
<organism evidence="9 10">
    <name type="scientific">Kribbella yunnanensis</name>
    <dbReference type="NCBI Taxonomy" id="190194"/>
    <lineage>
        <taxon>Bacteria</taxon>
        <taxon>Bacillati</taxon>
        <taxon>Actinomycetota</taxon>
        <taxon>Actinomycetes</taxon>
        <taxon>Propionibacteriales</taxon>
        <taxon>Kribbellaceae</taxon>
        <taxon>Kribbella</taxon>
    </lineage>
</organism>